<keyword evidence="1" id="KW-0472">Membrane</keyword>
<accession>A0ABQ8B402</accession>
<comment type="caution">
    <text evidence="2">The sequence shown here is derived from an EMBL/GenBank/DDBJ whole genome shotgun (WGS) entry which is preliminary data.</text>
</comment>
<dbReference type="EMBL" id="JAGKQM010000012">
    <property type="protein sequence ID" value="KAH0899413.1"/>
    <property type="molecule type" value="Genomic_DNA"/>
</dbReference>
<evidence type="ECO:0000313" key="3">
    <source>
        <dbReference type="Proteomes" id="UP000824890"/>
    </source>
</evidence>
<keyword evidence="1" id="KW-0812">Transmembrane</keyword>
<feature type="transmembrane region" description="Helical" evidence="1">
    <location>
        <begin position="60"/>
        <end position="86"/>
    </location>
</feature>
<evidence type="ECO:0000313" key="2">
    <source>
        <dbReference type="EMBL" id="KAH0899413.1"/>
    </source>
</evidence>
<protein>
    <submittedName>
        <fullName evidence="2">Uncharacterized protein</fullName>
    </submittedName>
</protein>
<feature type="transmembrane region" description="Helical" evidence="1">
    <location>
        <begin position="26"/>
        <end position="48"/>
    </location>
</feature>
<name>A0ABQ8B402_BRANA</name>
<dbReference type="Proteomes" id="UP000824890">
    <property type="component" value="Unassembled WGS sequence"/>
</dbReference>
<gene>
    <name evidence="2" type="ORF">HID58_048981</name>
</gene>
<evidence type="ECO:0000256" key="1">
    <source>
        <dbReference type="SAM" id="Phobius"/>
    </source>
</evidence>
<keyword evidence="3" id="KW-1185">Reference proteome</keyword>
<keyword evidence="1" id="KW-1133">Transmembrane helix</keyword>
<sequence length="139" mass="15399">SDILVPCCAVVSYDVKLHLTGLGQSLVVINVVFLVAGSPSIVSARLGYQDMIFGDLTSMLFFIARGWLHGLLILFCLFLSLCSLISLHLSSLITSLVALHFTIFTTPVVYGLKLKLCFLSGWFSFSPTQSFVVLRWHER</sequence>
<reference evidence="2 3" key="1">
    <citation type="submission" date="2021-05" db="EMBL/GenBank/DDBJ databases">
        <title>Genome Assembly of Synthetic Allotetraploid Brassica napus Reveals Homoeologous Exchanges between Subgenomes.</title>
        <authorList>
            <person name="Davis J.T."/>
        </authorList>
    </citation>
    <scope>NUCLEOTIDE SEQUENCE [LARGE SCALE GENOMIC DNA]</scope>
    <source>
        <strain evidence="3">cv. Da-Ae</strain>
        <tissue evidence="2">Seedling</tissue>
    </source>
</reference>
<feature type="non-terminal residue" evidence="2">
    <location>
        <position position="139"/>
    </location>
</feature>
<feature type="non-terminal residue" evidence="2">
    <location>
        <position position="1"/>
    </location>
</feature>
<proteinExistence type="predicted"/>
<organism evidence="2 3">
    <name type="scientific">Brassica napus</name>
    <name type="common">Rape</name>
    <dbReference type="NCBI Taxonomy" id="3708"/>
    <lineage>
        <taxon>Eukaryota</taxon>
        <taxon>Viridiplantae</taxon>
        <taxon>Streptophyta</taxon>
        <taxon>Embryophyta</taxon>
        <taxon>Tracheophyta</taxon>
        <taxon>Spermatophyta</taxon>
        <taxon>Magnoliopsida</taxon>
        <taxon>eudicotyledons</taxon>
        <taxon>Gunneridae</taxon>
        <taxon>Pentapetalae</taxon>
        <taxon>rosids</taxon>
        <taxon>malvids</taxon>
        <taxon>Brassicales</taxon>
        <taxon>Brassicaceae</taxon>
        <taxon>Brassiceae</taxon>
        <taxon>Brassica</taxon>
    </lineage>
</organism>